<dbReference type="Pfam" id="PF02636">
    <property type="entry name" value="Methyltransf_28"/>
    <property type="match status" value="1"/>
</dbReference>
<reference evidence="3" key="1">
    <citation type="journal article" date="2014" name="Int. J. Syst. Evol. Microbiol.">
        <title>Complete genome sequence of Corynebacterium casei LMG S-19264T (=DSM 44701T), isolated from a smear-ripened cheese.</title>
        <authorList>
            <consortium name="US DOE Joint Genome Institute (JGI-PGF)"/>
            <person name="Walter F."/>
            <person name="Albersmeier A."/>
            <person name="Kalinowski J."/>
            <person name="Ruckert C."/>
        </authorList>
    </citation>
    <scope>NUCLEOTIDE SEQUENCE</scope>
    <source>
        <strain evidence="3">KCTC 32437</strain>
    </source>
</reference>
<dbReference type="RefSeq" id="WP_244639942.1">
    <property type="nucleotide sequence ID" value="NZ_BMZE01000001.1"/>
</dbReference>
<dbReference type="InterPro" id="IPR003788">
    <property type="entry name" value="NDUFAF7"/>
</dbReference>
<dbReference type="PANTHER" id="PTHR12049:SF7">
    <property type="entry name" value="PROTEIN ARGININE METHYLTRANSFERASE NDUFAF7, MITOCHONDRIAL"/>
    <property type="match status" value="1"/>
</dbReference>
<dbReference type="AlphaFoldDB" id="A0A918VRU5"/>
<comment type="caution">
    <text evidence="3">The sequence shown here is derived from an EMBL/GenBank/DDBJ whole genome shotgun (WGS) entry which is preliminary data.</text>
</comment>
<gene>
    <name evidence="3" type="ORF">GCM10007989_10510</name>
</gene>
<reference evidence="3" key="2">
    <citation type="submission" date="2020-09" db="EMBL/GenBank/DDBJ databases">
        <authorList>
            <person name="Sun Q."/>
            <person name="Kim S."/>
        </authorList>
    </citation>
    <scope>NUCLEOTIDE SEQUENCE</scope>
    <source>
        <strain evidence="3">KCTC 32437</strain>
    </source>
</reference>
<evidence type="ECO:0000256" key="1">
    <source>
        <dbReference type="ARBA" id="ARBA00022603"/>
    </source>
</evidence>
<dbReference type="SUPFAM" id="SSF53335">
    <property type="entry name" value="S-adenosyl-L-methionine-dependent methyltransferases"/>
    <property type="match status" value="1"/>
</dbReference>
<evidence type="ECO:0000313" key="3">
    <source>
        <dbReference type="EMBL" id="GHA17216.1"/>
    </source>
</evidence>
<dbReference type="Gene3D" id="3.40.50.12710">
    <property type="match status" value="1"/>
</dbReference>
<keyword evidence="1" id="KW-0489">Methyltransferase</keyword>
<dbReference type="Proteomes" id="UP000646579">
    <property type="component" value="Unassembled WGS sequence"/>
</dbReference>
<dbReference type="GO" id="GO:0035243">
    <property type="term" value="F:protein-arginine omega-N symmetric methyltransferase activity"/>
    <property type="evidence" value="ECO:0007669"/>
    <property type="project" value="TreeGrafter"/>
</dbReference>
<proteinExistence type="predicted"/>
<dbReference type="EMBL" id="BMZE01000001">
    <property type="protein sequence ID" value="GHA17216.1"/>
    <property type="molecule type" value="Genomic_DNA"/>
</dbReference>
<keyword evidence="2" id="KW-0808">Transferase</keyword>
<protein>
    <submittedName>
        <fullName evidence="3">ATP synthase subunit beta</fullName>
    </submittedName>
</protein>
<keyword evidence="4" id="KW-1185">Reference proteome</keyword>
<dbReference type="InterPro" id="IPR029063">
    <property type="entry name" value="SAM-dependent_MTases_sf"/>
</dbReference>
<accession>A0A918VRU5</accession>
<organism evidence="3 4">
    <name type="scientific">Devosia pacifica</name>
    <dbReference type="NCBI Taxonomy" id="1335967"/>
    <lineage>
        <taxon>Bacteria</taxon>
        <taxon>Pseudomonadati</taxon>
        <taxon>Pseudomonadota</taxon>
        <taxon>Alphaproteobacteria</taxon>
        <taxon>Hyphomicrobiales</taxon>
        <taxon>Devosiaceae</taxon>
        <taxon>Devosia</taxon>
    </lineage>
</organism>
<evidence type="ECO:0000256" key="2">
    <source>
        <dbReference type="ARBA" id="ARBA00022679"/>
    </source>
</evidence>
<sequence length="361" mass="39604">MSEPESRELSDLIEMQIRSQGPMSIASYMGLCLTHPKQGYYRRADPLGAAGDFVTAPEISQMFGELVGFFLVNLWQQMQEPNPFNLLELGPGRGTLMSDIMRVACRAEGFREAVRINLLETNPALIEQQRLQLSEYQPKWVDEFDELEDGPLLVVANEFFDALPIRQFVRDADGWRERLVGLIDDRLGFGLGPTAIPPTAMPEAVQNAEPGEVFEVGITAGEVMGRLAVQVARRGGAILAIDYGYPETGVGETLQAVRQHRYADPLEAPGETDLSAHVDFNALKAVTSRTGLEVHPLLDQGTFLWRMGIGERAAALVKANPDHADAITVARDRLIGEKGMGTLFKAFCAASPGLKPHGFVE</sequence>
<dbReference type="PANTHER" id="PTHR12049">
    <property type="entry name" value="PROTEIN ARGININE METHYLTRANSFERASE NDUFAF7, MITOCHONDRIAL"/>
    <property type="match status" value="1"/>
</dbReference>
<dbReference type="InterPro" id="IPR038375">
    <property type="entry name" value="NDUFAF7_sf"/>
</dbReference>
<dbReference type="GO" id="GO:0032259">
    <property type="term" value="P:methylation"/>
    <property type="evidence" value="ECO:0007669"/>
    <property type="project" value="UniProtKB-KW"/>
</dbReference>
<name>A0A918VRU5_9HYPH</name>
<evidence type="ECO:0000313" key="4">
    <source>
        <dbReference type="Proteomes" id="UP000646579"/>
    </source>
</evidence>